<feature type="transmembrane region" description="Helical" evidence="2">
    <location>
        <begin position="169"/>
        <end position="191"/>
    </location>
</feature>
<evidence type="ECO:0000256" key="2">
    <source>
        <dbReference type="SAM" id="Phobius"/>
    </source>
</evidence>
<evidence type="ECO:0000313" key="4">
    <source>
        <dbReference type="Proteomes" id="UP000220158"/>
    </source>
</evidence>
<keyword evidence="4" id="KW-1185">Reference proteome</keyword>
<proteinExistence type="predicted"/>
<accession>A0A1J1GK15</accession>
<feature type="transmembrane region" description="Helical" evidence="2">
    <location>
        <begin position="144"/>
        <end position="163"/>
    </location>
</feature>
<dbReference type="EMBL" id="CVMU01000141">
    <property type="protein sequence ID" value="CRG84532.1"/>
    <property type="molecule type" value="Genomic_DNA"/>
</dbReference>
<keyword evidence="2" id="KW-1133">Transmembrane helix</keyword>
<dbReference type="AlphaFoldDB" id="A0A1J1GK15"/>
<feature type="region of interest" description="Disordered" evidence="1">
    <location>
        <begin position="89"/>
        <end position="111"/>
    </location>
</feature>
<dbReference type="KEGG" id="prel:PRELSG_0022500"/>
<protein>
    <recommendedName>
        <fullName evidence="5">Fam-h protein</fullName>
    </recommendedName>
</protein>
<keyword evidence="2" id="KW-0812">Transmembrane</keyword>
<gene>
    <name evidence="3" type="ORF">PRELSG_0022500</name>
</gene>
<name>A0A1J1GK15_PLARL</name>
<evidence type="ECO:0000256" key="1">
    <source>
        <dbReference type="SAM" id="MobiDB-lite"/>
    </source>
</evidence>
<sequence length="206" mass="24324">MYSKKEKKNILRFLIKLFTFTLLIWMLQCSNNWNFFKSLSFKNDLKNTLNLGVKRFLAQKDIIKEKNEEPKFCDLEITETNLESRNDKKKIGKKTYTEQEDEKGIKQGNEKDIEQGNEIEAKDKNKKVKFNEEISGKCKNNLKLVLSFFAIFMSIFSFIYNIIQTNVHISLPYLDAVFISISLIIISITVIQKQIEAKFKNNFKYF</sequence>
<evidence type="ECO:0000313" key="3">
    <source>
        <dbReference type="EMBL" id="CRG84532.1"/>
    </source>
</evidence>
<dbReference type="VEuPathDB" id="PlasmoDB:PRELSG_0022500"/>
<dbReference type="Proteomes" id="UP000220158">
    <property type="component" value="Unassembled WGS sequence"/>
</dbReference>
<dbReference type="GeneID" id="39734153"/>
<dbReference type="RefSeq" id="XP_028531101.1">
    <property type="nucleotide sequence ID" value="XM_028680092.1"/>
</dbReference>
<evidence type="ECO:0008006" key="5">
    <source>
        <dbReference type="Google" id="ProtNLM"/>
    </source>
</evidence>
<feature type="compositionally biased region" description="Basic and acidic residues" evidence="1">
    <location>
        <begin position="102"/>
        <end position="111"/>
    </location>
</feature>
<organism evidence="3 4">
    <name type="scientific">Plasmodium relictum</name>
    <dbReference type="NCBI Taxonomy" id="85471"/>
    <lineage>
        <taxon>Eukaryota</taxon>
        <taxon>Sar</taxon>
        <taxon>Alveolata</taxon>
        <taxon>Apicomplexa</taxon>
        <taxon>Aconoidasida</taxon>
        <taxon>Haemosporida</taxon>
        <taxon>Plasmodiidae</taxon>
        <taxon>Plasmodium</taxon>
        <taxon>Plasmodium (Haemamoeba)</taxon>
    </lineage>
</organism>
<feature type="transmembrane region" description="Helical" evidence="2">
    <location>
        <begin position="13"/>
        <end position="36"/>
    </location>
</feature>
<keyword evidence="2" id="KW-0472">Membrane</keyword>
<reference evidence="3 4" key="1">
    <citation type="submission" date="2015-04" db="EMBL/GenBank/DDBJ databases">
        <authorList>
            <consortium name="Pathogen Informatics"/>
        </authorList>
    </citation>
    <scope>NUCLEOTIDE SEQUENCE [LARGE SCALE GENOMIC DNA]</scope>
    <source>
        <strain evidence="3 4">SGS1</strain>
    </source>
</reference>